<evidence type="ECO:0000259" key="1">
    <source>
        <dbReference type="PROSITE" id="PS51671"/>
    </source>
</evidence>
<dbReference type="Pfam" id="PF19571">
    <property type="entry name" value="ACT_8"/>
    <property type="match status" value="1"/>
</dbReference>
<dbReference type="InterPro" id="IPR045739">
    <property type="entry name" value="ACT_dom_pair"/>
</dbReference>
<sequence length="143" mass="15832">MTVKQISVFLENKPAQLSALVKVLNQNQIDMRALSVAETRDFGILRLIVDDTYKAACVLKEAGYVCSITPVLAVAISDEPGALSGILDILGDNGVNLEYTYAFITRKKDLAYMIFRVEDNDKAIDVLTKNDIKLICQDELYGL</sequence>
<dbReference type="OrthoDB" id="9790662at2"/>
<dbReference type="PROSITE" id="PS51671">
    <property type="entry name" value="ACT"/>
    <property type="match status" value="1"/>
</dbReference>
<dbReference type="SUPFAM" id="SSF55021">
    <property type="entry name" value="ACT-like"/>
    <property type="match status" value="2"/>
</dbReference>
<dbReference type="PANTHER" id="PTHR40099:SF1">
    <property type="entry name" value="ACETOLACTATE SYNTHASE, SMALL SUBUNIT"/>
    <property type="match status" value="1"/>
</dbReference>
<dbReference type="CDD" id="cd04882">
    <property type="entry name" value="ACT_Bt0572_2"/>
    <property type="match status" value="1"/>
</dbReference>
<name>A0A0M2NPI9_9FIRM</name>
<dbReference type="AlphaFoldDB" id="A0A0M2NPI9"/>
<comment type="caution">
    <text evidence="2">The sequence shown here is derived from an EMBL/GenBank/DDBJ whole genome shotgun (WGS) entry which is preliminary data.</text>
</comment>
<dbReference type="RefSeq" id="WP_046442117.1">
    <property type="nucleotide sequence ID" value="NZ_CAUERS010000085.1"/>
</dbReference>
<dbReference type="STRING" id="270498.CHK_0220"/>
<keyword evidence="3" id="KW-1185">Reference proteome</keyword>
<organism evidence="2 3">
    <name type="scientific">Christensenella hongkongensis</name>
    <dbReference type="NCBI Taxonomy" id="270498"/>
    <lineage>
        <taxon>Bacteria</taxon>
        <taxon>Bacillati</taxon>
        <taxon>Bacillota</taxon>
        <taxon>Clostridia</taxon>
        <taxon>Christensenellales</taxon>
        <taxon>Christensenellaceae</taxon>
        <taxon>Christensenella</taxon>
    </lineage>
</organism>
<reference evidence="2 3" key="1">
    <citation type="submission" date="2015-04" db="EMBL/GenBank/DDBJ databases">
        <title>Draft genome sequence of bacteremic isolate Catabacter hongkongensis type strain HKU16T.</title>
        <authorList>
            <person name="Lau S.K."/>
            <person name="Teng J.L."/>
            <person name="Huang Y."/>
            <person name="Curreem S.O."/>
            <person name="Tsui S.K."/>
            <person name="Woo P.C."/>
        </authorList>
    </citation>
    <scope>NUCLEOTIDE SEQUENCE [LARGE SCALE GENOMIC DNA]</scope>
    <source>
        <strain evidence="2 3">HKU16</strain>
    </source>
</reference>
<gene>
    <name evidence="2" type="ORF">CHK_0220</name>
</gene>
<dbReference type="Gene3D" id="3.30.2130.10">
    <property type="entry name" value="VC0802-like"/>
    <property type="match status" value="1"/>
</dbReference>
<evidence type="ECO:0000313" key="3">
    <source>
        <dbReference type="Proteomes" id="UP000034076"/>
    </source>
</evidence>
<dbReference type="PANTHER" id="PTHR40099">
    <property type="entry name" value="ACETOLACTATE SYNTHASE, SMALL SUBUNIT"/>
    <property type="match status" value="1"/>
</dbReference>
<dbReference type="PATRIC" id="fig|270498.16.peg.1808"/>
<proteinExistence type="predicted"/>
<accession>A0A0M2NPI9</accession>
<dbReference type="Proteomes" id="UP000034076">
    <property type="component" value="Unassembled WGS sequence"/>
</dbReference>
<dbReference type="InterPro" id="IPR002912">
    <property type="entry name" value="ACT_dom"/>
</dbReference>
<protein>
    <submittedName>
        <fullName evidence="2">Amino acid-binding ACT</fullName>
    </submittedName>
</protein>
<evidence type="ECO:0000313" key="2">
    <source>
        <dbReference type="EMBL" id="KKI52312.1"/>
    </source>
</evidence>
<feature type="domain" description="ACT" evidence="1">
    <location>
        <begin position="71"/>
        <end position="143"/>
    </location>
</feature>
<dbReference type="InterPro" id="IPR045865">
    <property type="entry name" value="ACT-like_dom_sf"/>
</dbReference>
<dbReference type="EMBL" id="LAYJ01000029">
    <property type="protein sequence ID" value="KKI52312.1"/>
    <property type="molecule type" value="Genomic_DNA"/>
</dbReference>